<dbReference type="Pfam" id="PF10604">
    <property type="entry name" value="Polyketide_cyc2"/>
    <property type="match status" value="1"/>
</dbReference>
<dbReference type="SUPFAM" id="SSF55961">
    <property type="entry name" value="Bet v1-like"/>
    <property type="match status" value="1"/>
</dbReference>
<dbReference type="AlphaFoldDB" id="A0A6L9QPM4"/>
<dbReference type="Gene3D" id="3.30.530.20">
    <property type="match status" value="1"/>
</dbReference>
<comment type="caution">
    <text evidence="1">The sequence shown here is derived from an EMBL/GenBank/DDBJ whole genome shotgun (WGS) entry which is preliminary data.</text>
</comment>
<accession>A0A6L9QPM4</accession>
<evidence type="ECO:0000313" key="1">
    <source>
        <dbReference type="EMBL" id="NEA27397.1"/>
    </source>
</evidence>
<gene>
    <name evidence="1" type="ORF">G3I70_33605</name>
</gene>
<organism evidence="1 2">
    <name type="scientific">Actinomadura bangladeshensis</name>
    <dbReference type="NCBI Taxonomy" id="453573"/>
    <lineage>
        <taxon>Bacteria</taxon>
        <taxon>Bacillati</taxon>
        <taxon>Actinomycetota</taxon>
        <taxon>Actinomycetes</taxon>
        <taxon>Streptosporangiales</taxon>
        <taxon>Thermomonosporaceae</taxon>
        <taxon>Actinomadura</taxon>
    </lineage>
</organism>
<dbReference type="EMBL" id="JAAGLI010000915">
    <property type="protein sequence ID" value="NEA27397.1"/>
    <property type="molecule type" value="Genomic_DNA"/>
</dbReference>
<dbReference type="InterPro" id="IPR019587">
    <property type="entry name" value="Polyketide_cyclase/dehydratase"/>
</dbReference>
<name>A0A6L9QPM4_9ACTN</name>
<dbReference type="RefSeq" id="WP_163061845.1">
    <property type="nucleotide sequence ID" value="NZ_JAAGLI010000915.1"/>
</dbReference>
<dbReference type="Proteomes" id="UP000475532">
    <property type="component" value="Unassembled WGS sequence"/>
</dbReference>
<sequence>MSARYNLIGHLTVPLPADEAFRLFTARGEQRWVPHWEPRFPAAVADDADPGTVFETTARGETTTWTVVDSAPPRHIRYARVTPHTSAGTVTVTLDEAGAHTEVTVTYELTALTDTAAVHLRQFAETYPTFLATWQNAITDTLQAENWTSGNRHETRTEPN</sequence>
<proteinExistence type="predicted"/>
<protein>
    <submittedName>
        <fullName evidence="1">SRPBCC family protein</fullName>
    </submittedName>
</protein>
<reference evidence="1 2" key="1">
    <citation type="submission" date="2020-01" db="EMBL/GenBank/DDBJ databases">
        <title>Insect and environment-associated Actinomycetes.</title>
        <authorList>
            <person name="Currrie C."/>
            <person name="Chevrette M."/>
            <person name="Carlson C."/>
            <person name="Stubbendieck R."/>
            <person name="Wendt-Pienkowski E."/>
        </authorList>
    </citation>
    <scope>NUCLEOTIDE SEQUENCE [LARGE SCALE GENOMIC DNA]</scope>
    <source>
        <strain evidence="1 2">SID10258</strain>
    </source>
</reference>
<dbReference type="InterPro" id="IPR023393">
    <property type="entry name" value="START-like_dom_sf"/>
</dbReference>
<evidence type="ECO:0000313" key="2">
    <source>
        <dbReference type="Proteomes" id="UP000475532"/>
    </source>
</evidence>